<dbReference type="Proteomes" id="UP001149140">
    <property type="component" value="Unassembled WGS sequence"/>
</dbReference>
<feature type="compositionally biased region" description="Gly residues" evidence="1">
    <location>
        <begin position="108"/>
        <end position="120"/>
    </location>
</feature>
<dbReference type="EMBL" id="JAPDOD010000005">
    <property type="protein sequence ID" value="MDA0160337.1"/>
    <property type="molecule type" value="Genomic_DNA"/>
</dbReference>
<organism evidence="2 3">
    <name type="scientific">Solirubrobacter ginsenosidimutans</name>
    <dbReference type="NCBI Taxonomy" id="490573"/>
    <lineage>
        <taxon>Bacteria</taxon>
        <taxon>Bacillati</taxon>
        <taxon>Actinomycetota</taxon>
        <taxon>Thermoleophilia</taxon>
        <taxon>Solirubrobacterales</taxon>
        <taxon>Solirubrobacteraceae</taxon>
        <taxon>Solirubrobacter</taxon>
    </lineage>
</organism>
<accession>A0A9X3S0Q7</accession>
<dbReference type="InterPro" id="IPR036278">
    <property type="entry name" value="Sialidase_sf"/>
</dbReference>
<reference evidence="2" key="1">
    <citation type="submission" date="2022-10" db="EMBL/GenBank/DDBJ databases">
        <title>The WGS of Solirubrobacter ginsenosidimutans DSM 21036.</title>
        <authorList>
            <person name="Jiang Z."/>
        </authorList>
    </citation>
    <scope>NUCLEOTIDE SEQUENCE</scope>
    <source>
        <strain evidence="2">DSM 21036</strain>
    </source>
</reference>
<comment type="caution">
    <text evidence="2">The sequence shown here is derived from an EMBL/GenBank/DDBJ whole genome shotgun (WGS) entry which is preliminary data.</text>
</comment>
<dbReference type="SUPFAM" id="SSF50939">
    <property type="entry name" value="Sialidases"/>
    <property type="match status" value="1"/>
</dbReference>
<name>A0A9X3S0Q7_9ACTN</name>
<evidence type="ECO:0008006" key="4">
    <source>
        <dbReference type="Google" id="ProtNLM"/>
    </source>
</evidence>
<dbReference type="InterPro" id="IPR052025">
    <property type="entry name" value="Xyloglucanase_GH74"/>
</dbReference>
<dbReference type="AlphaFoldDB" id="A0A9X3S0Q7"/>
<protein>
    <recommendedName>
        <fullName evidence="4">Glycosyl hydrolase</fullName>
    </recommendedName>
</protein>
<dbReference type="Gene3D" id="2.130.10.10">
    <property type="entry name" value="YVTN repeat-like/Quinoprotein amine dehydrogenase"/>
    <property type="match status" value="4"/>
</dbReference>
<proteinExistence type="predicted"/>
<dbReference type="PANTHER" id="PTHR43739:SF5">
    <property type="entry name" value="EXO-ALPHA-SIALIDASE"/>
    <property type="match status" value="1"/>
</dbReference>
<dbReference type="SUPFAM" id="SSF110296">
    <property type="entry name" value="Oligoxyloglucan reducing end-specific cellobiohydrolase"/>
    <property type="match status" value="2"/>
</dbReference>
<sequence>MLDLASSVNGPVTEAQVKRASAQAAALPEAKSTRWQFVGPTNVGGRVIDVAVDPTTTPSTVFAAVSSGGGIMKSTDGGVTFTPSYPDDFTQSMGALARGSDGTLYAGTGEGSNPSGGGSTFMGDGIYRSTDDGDTWEFSGLPDSGAFGRIVVNPDNPKEVWAAASGSLTWVSSQRGLYHSLDGGKTWDLALSGPGDHTGAVDIALEPGNPHVILASLWDRYRNNGSFYYGGSGSGLYRSTDDGKTWTRQDNSNINGATCSWDKTKTGLNASDDLGHIGMAFAPSDPNRAYLVFATSNGPDKGYYVSNDAGQTWTCGAGEPGSTTGGYEWVFSRLWVDPANRDHVFEANVSLKVSSNAGATWSNSNGPHSDMHAMAWDPQTPGLVYLGSDGGVYRSPASGNSGTWTHAASEPWVQPYHISVSQQDPKRLAIGLQDNGSVRSWTSGVEPTDPTQWNSYGGGDGFQVQIDPTNQLRHYQCSQPTPPRISCGRRVDAAATGSTTSTSSNFTTPAWPSNTRVEVAMPMVLDPADPNYVYVAGTSIARSGDGVVNAWTIISPPIPDDPASLPGVVPDPEINRDTYYANEFGAVTAIAPAKTTGTSTTPASTIYAGTDTGLLWKTTNATAATGSDVHWTRLGAGVLPNTWVTSITVDPTNADHVYASFSSYKEGDRAANVWETTDGGTTWRNISSDLPNAPIWRVLYDQSNGVLYVAHNLGVFVSSDDGGHWYKISQGMPNAPILDLGLSADHSQLFAANYGRGVYELPLTESTGGGAGGTVPATLALTLGTPASFGAFAPGVAKDYNTSTTADVLSTAGDAALSVTDPSGVAPGHLVNGSFSLPQALQAQASSPGAGPGSAFAPLGADPITLLTWSAPISHDQVTIGFRQSIGASDALRTGSYGKTLTFTLSTTTP</sequence>
<feature type="region of interest" description="Disordered" evidence="1">
    <location>
        <begin position="107"/>
        <end position="126"/>
    </location>
</feature>
<evidence type="ECO:0000313" key="2">
    <source>
        <dbReference type="EMBL" id="MDA0160337.1"/>
    </source>
</evidence>
<evidence type="ECO:0000313" key="3">
    <source>
        <dbReference type="Proteomes" id="UP001149140"/>
    </source>
</evidence>
<keyword evidence="3" id="KW-1185">Reference proteome</keyword>
<dbReference type="CDD" id="cd15482">
    <property type="entry name" value="Sialidase_non-viral"/>
    <property type="match status" value="1"/>
</dbReference>
<evidence type="ECO:0000256" key="1">
    <source>
        <dbReference type="SAM" id="MobiDB-lite"/>
    </source>
</evidence>
<dbReference type="InterPro" id="IPR015943">
    <property type="entry name" value="WD40/YVTN_repeat-like_dom_sf"/>
</dbReference>
<dbReference type="GO" id="GO:0010411">
    <property type="term" value="P:xyloglucan metabolic process"/>
    <property type="evidence" value="ECO:0007669"/>
    <property type="project" value="TreeGrafter"/>
</dbReference>
<dbReference type="PANTHER" id="PTHR43739">
    <property type="entry name" value="XYLOGLUCANASE (EUROFUNG)"/>
    <property type="match status" value="1"/>
</dbReference>
<gene>
    <name evidence="2" type="ORF">OM076_08680</name>
</gene>